<organism evidence="1">
    <name type="scientific">uncultured Caudovirales phage</name>
    <dbReference type="NCBI Taxonomy" id="2100421"/>
    <lineage>
        <taxon>Viruses</taxon>
        <taxon>Duplodnaviria</taxon>
        <taxon>Heunggongvirae</taxon>
        <taxon>Uroviricota</taxon>
        <taxon>Caudoviricetes</taxon>
        <taxon>Peduoviridae</taxon>
        <taxon>Maltschvirus</taxon>
        <taxon>Maltschvirus maltsch</taxon>
    </lineage>
</organism>
<dbReference type="EMBL" id="LR797252">
    <property type="protein sequence ID" value="CAB4197107.1"/>
    <property type="molecule type" value="Genomic_DNA"/>
</dbReference>
<name>A0A6J5RS45_9CAUD</name>
<proteinExistence type="predicted"/>
<reference evidence="1" key="1">
    <citation type="submission" date="2020-05" db="EMBL/GenBank/DDBJ databases">
        <authorList>
            <person name="Chiriac C."/>
            <person name="Salcher M."/>
            <person name="Ghai R."/>
            <person name="Kavagutti S V."/>
        </authorList>
    </citation>
    <scope>NUCLEOTIDE SEQUENCE</scope>
</reference>
<evidence type="ECO:0000313" key="1">
    <source>
        <dbReference type="EMBL" id="CAB4197107.1"/>
    </source>
</evidence>
<sequence>MINLFINTNKCVRCGNYDIFKEFPIIRCKHCNTLTCFSTNGCNTIDSIKFSTQFCSVRICYNEKKTYIDGDKIIINDILNSDISENRLKTYLVFS</sequence>
<gene>
    <name evidence="1" type="ORF">UFOVP1290_627</name>
</gene>
<accession>A0A6J5RS45</accession>
<protein>
    <submittedName>
        <fullName evidence="1">Uncharacterized protein</fullName>
    </submittedName>
</protein>